<accession>A0A5D3AXQ6</accession>
<dbReference type="Proteomes" id="UP000322245">
    <property type="component" value="Unassembled WGS sequence"/>
</dbReference>
<dbReference type="EMBL" id="NIDF01000036">
    <property type="protein sequence ID" value="TYJ55632.1"/>
    <property type="molecule type" value="Genomic_DNA"/>
</dbReference>
<organism evidence="2 3">
    <name type="scientific">Cryptococcus floricola</name>
    <dbReference type="NCBI Taxonomy" id="2591691"/>
    <lineage>
        <taxon>Eukaryota</taxon>
        <taxon>Fungi</taxon>
        <taxon>Dikarya</taxon>
        <taxon>Basidiomycota</taxon>
        <taxon>Agaricomycotina</taxon>
        <taxon>Tremellomycetes</taxon>
        <taxon>Tremellales</taxon>
        <taxon>Cryptococcaceae</taxon>
        <taxon>Cryptococcus</taxon>
    </lineage>
</organism>
<gene>
    <name evidence="2" type="ORF">B9479_003664</name>
</gene>
<reference evidence="2 3" key="1">
    <citation type="submission" date="2017-05" db="EMBL/GenBank/DDBJ databases">
        <title>The Genome Sequence of Tsuchiyaea wingfieldii DSM 27421.</title>
        <authorList>
            <person name="Cuomo C."/>
            <person name="Passer A."/>
            <person name="Billmyre B."/>
            <person name="Heitman J."/>
        </authorList>
    </citation>
    <scope>NUCLEOTIDE SEQUENCE [LARGE SCALE GENOMIC DNA]</scope>
    <source>
        <strain evidence="2 3">DSM 27421</strain>
    </source>
</reference>
<evidence type="ECO:0000313" key="3">
    <source>
        <dbReference type="Proteomes" id="UP000322245"/>
    </source>
</evidence>
<dbReference type="AlphaFoldDB" id="A0A5D3AXQ6"/>
<feature type="compositionally biased region" description="Low complexity" evidence="1">
    <location>
        <begin position="7"/>
        <end position="17"/>
    </location>
</feature>
<proteinExistence type="predicted"/>
<keyword evidence="3" id="KW-1185">Reference proteome</keyword>
<feature type="region of interest" description="Disordered" evidence="1">
    <location>
        <begin position="1"/>
        <end position="30"/>
    </location>
</feature>
<sequence>MADQSELVLTSVTTSTTDRTDDLLPGAEVHNSQYNTDHAWEILDVTIKGDEDQPDKVVTDIHFWTKGSETAEDHYAGGEDIISDLNTDVVQGRRWRDAQYLRDN</sequence>
<comment type="caution">
    <text evidence="2">The sequence shown here is derived from an EMBL/GenBank/DDBJ whole genome shotgun (WGS) entry which is preliminary data.</text>
</comment>
<protein>
    <submittedName>
        <fullName evidence="2">Uncharacterized protein</fullName>
    </submittedName>
</protein>
<name>A0A5D3AXQ6_9TREE</name>
<evidence type="ECO:0000313" key="2">
    <source>
        <dbReference type="EMBL" id="TYJ55632.1"/>
    </source>
</evidence>
<evidence type="ECO:0000256" key="1">
    <source>
        <dbReference type="SAM" id="MobiDB-lite"/>
    </source>
</evidence>